<accession>A0ABQ9WN79</accession>
<dbReference type="EMBL" id="JARBJD010000577">
    <property type="protein sequence ID" value="KAK2940943.1"/>
    <property type="molecule type" value="Genomic_DNA"/>
</dbReference>
<comment type="caution">
    <text evidence="2">The sequence shown here is derived from an EMBL/GenBank/DDBJ whole genome shotgun (WGS) entry which is preliminary data.</text>
</comment>
<organism evidence="2 5">
    <name type="scientific">Blattamonas nauphoetae</name>
    <dbReference type="NCBI Taxonomy" id="2049346"/>
    <lineage>
        <taxon>Eukaryota</taxon>
        <taxon>Metamonada</taxon>
        <taxon>Preaxostyla</taxon>
        <taxon>Oxymonadida</taxon>
        <taxon>Blattamonas</taxon>
    </lineage>
</organism>
<proteinExistence type="predicted"/>
<feature type="compositionally biased region" description="Basic and acidic residues" evidence="1">
    <location>
        <begin position="92"/>
        <end position="101"/>
    </location>
</feature>
<evidence type="ECO:0000313" key="5">
    <source>
        <dbReference type="Proteomes" id="UP001281761"/>
    </source>
</evidence>
<evidence type="ECO:0000313" key="2">
    <source>
        <dbReference type="EMBL" id="KAK2940943.1"/>
    </source>
</evidence>
<gene>
    <name evidence="3" type="ORF">BLNAU_21734</name>
    <name evidence="2" type="ORF">BLNAU_24141</name>
    <name evidence="4" type="ORF">BLNAU_3939</name>
</gene>
<evidence type="ECO:0000313" key="3">
    <source>
        <dbReference type="EMBL" id="KAK2943345.1"/>
    </source>
</evidence>
<sequence>MSHSHRPPSSNTPNVPIIPSATLFIFFSHHFRVHGRGLGVYRLQLSNLSSVDSFILYKPVLLLSPISFIPLDLPLISISSLSGRMEKRRLVADGRGNREIGGRGGGSGRDPILKSSWKADQED</sequence>
<reference evidence="2 5" key="1">
    <citation type="journal article" date="2022" name="bioRxiv">
        <title>Genomics of Preaxostyla Flagellates Illuminates Evolutionary Transitions and the Path Towards Mitochondrial Loss.</title>
        <authorList>
            <person name="Novak L.V.F."/>
            <person name="Treitli S.C."/>
            <person name="Pyrih J."/>
            <person name="Halakuc P."/>
            <person name="Pipaliya S.V."/>
            <person name="Vacek V."/>
            <person name="Brzon O."/>
            <person name="Soukal P."/>
            <person name="Eme L."/>
            <person name="Dacks J.B."/>
            <person name="Karnkowska A."/>
            <person name="Elias M."/>
            <person name="Hampl V."/>
        </authorList>
    </citation>
    <scope>NUCLEOTIDE SEQUENCE [LARGE SCALE GENOMIC DNA]</scope>
    <source>
        <strain evidence="2">NAU3</strain>
        <tissue evidence="2">Gut</tissue>
    </source>
</reference>
<name>A0ABQ9WN79_9EUKA</name>
<evidence type="ECO:0000256" key="1">
    <source>
        <dbReference type="SAM" id="MobiDB-lite"/>
    </source>
</evidence>
<dbReference type="Proteomes" id="UP001281761">
    <property type="component" value="Unassembled WGS sequence"/>
</dbReference>
<dbReference type="EMBL" id="JARBJD010000018">
    <property type="protein sequence ID" value="KAK2961171.1"/>
    <property type="molecule type" value="Genomic_DNA"/>
</dbReference>
<keyword evidence="5" id="KW-1185">Reference proteome</keyword>
<dbReference type="EMBL" id="JARBJD010000351">
    <property type="protein sequence ID" value="KAK2943345.1"/>
    <property type="molecule type" value="Genomic_DNA"/>
</dbReference>
<protein>
    <submittedName>
        <fullName evidence="2">Uncharacterized protein</fullName>
    </submittedName>
</protein>
<feature type="region of interest" description="Disordered" evidence="1">
    <location>
        <begin position="92"/>
        <end position="123"/>
    </location>
</feature>
<evidence type="ECO:0000313" key="4">
    <source>
        <dbReference type="EMBL" id="KAK2961171.1"/>
    </source>
</evidence>